<gene>
    <name evidence="2" type="primary">NT03AP0001</name>
</gene>
<dbReference type="NCBIfam" id="TIGR02532">
    <property type="entry name" value="IV_pilin_GFxxxE"/>
    <property type="match status" value="1"/>
</dbReference>
<dbReference type="AlphaFoldDB" id="Q6W3M7"/>
<proteinExistence type="predicted"/>
<protein>
    <submittedName>
        <fullName evidence="2">Uncharacterized protein NT03AP0001</fullName>
    </submittedName>
</protein>
<keyword evidence="1" id="KW-1133">Transmembrane helix</keyword>
<dbReference type="EMBL" id="AY312991">
    <property type="protein sequence ID" value="AAQ75154.1"/>
    <property type="molecule type" value="Genomic_DNA"/>
</dbReference>
<keyword evidence="1" id="KW-0472">Membrane</keyword>
<name>Q6W3M7_9BACT</name>
<reference evidence="2" key="1">
    <citation type="journal article" date="2003" name="Appl. Environ. Microbiol.">
        <title>Evidence of chemolithoautotrophy in the bacterial community associated with Alvinella pompejana, a hydrothermal vent polychaete.</title>
        <authorList>
            <person name="Campbell B.J."/>
            <person name="Stein J.L."/>
            <person name="Cary S.C."/>
        </authorList>
    </citation>
    <scope>NUCLEOTIDE SEQUENCE</scope>
</reference>
<organism evidence="2">
    <name type="scientific">Alvinella pompejana epibiont 7G3</name>
    <dbReference type="NCBI Taxonomy" id="244800"/>
    <lineage>
        <taxon>Bacteria</taxon>
        <taxon>Pseudomonadati</taxon>
        <taxon>Campylobacterota</taxon>
        <taxon>Epsilonproteobacteria</taxon>
        <taxon>Campylobacterales</taxon>
        <taxon>Campylobacteraceae</taxon>
    </lineage>
</organism>
<dbReference type="Gene3D" id="3.30.700.10">
    <property type="entry name" value="Glycoprotein, Type 4 Pilin"/>
    <property type="match status" value="1"/>
</dbReference>
<dbReference type="InterPro" id="IPR012902">
    <property type="entry name" value="N_methyl_site"/>
</dbReference>
<keyword evidence="1" id="KW-0812">Transmembrane</keyword>
<sequence length="224" mass="25016">MVKKAFTMIEFVFVIIILGILASLAMDSSSRDLKQEAKDEILSAVRLARQMALTDNKHRPDNRVDWQKAYWRFEYRICTGSGGTKWTYRVGSSIDLKLNIDKSESAIDPVNGKYLYTAGDCNSLQPDESDSVLLTKKFGIKNIIMSGCNIIGGSTTAKHIAFDFMGRPHRGVAGYDTKDEHFSRLVKTDCNITFVMSTDGDGDGIDDNFSLIVKPETGYVYILN</sequence>
<feature type="transmembrane region" description="Helical" evidence="1">
    <location>
        <begin position="6"/>
        <end position="26"/>
    </location>
</feature>
<dbReference type="InterPro" id="IPR045584">
    <property type="entry name" value="Pilin-like"/>
</dbReference>
<dbReference type="SUPFAM" id="SSF54523">
    <property type="entry name" value="Pili subunits"/>
    <property type="match status" value="1"/>
</dbReference>
<evidence type="ECO:0000313" key="2">
    <source>
        <dbReference type="EMBL" id="AAQ75154.1"/>
    </source>
</evidence>
<accession>Q6W3M7</accession>
<evidence type="ECO:0000256" key="1">
    <source>
        <dbReference type="SAM" id="Phobius"/>
    </source>
</evidence>